<dbReference type="STRING" id="879305.HMPREF9290_1637"/>
<dbReference type="Pfam" id="PF19567">
    <property type="entry name" value="CpsB_CapC"/>
    <property type="match status" value="1"/>
</dbReference>
<gene>
    <name evidence="6" type="ORF">HMPREF9290_1637</name>
</gene>
<name>F0GT80_9FIRM</name>
<evidence type="ECO:0000256" key="1">
    <source>
        <dbReference type="ARBA" id="ARBA00005750"/>
    </source>
</evidence>
<reference evidence="6 7" key="1">
    <citation type="submission" date="2011-01" db="EMBL/GenBank/DDBJ databases">
        <authorList>
            <person name="Durkin A.S."/>
            <person name="Madupu R."/>
            <person name="Torralba M."/>
            <person name="Gillis M."/>
            <person name="Methe B."/>
            <person name="Sutton G."/>
            <person name="Nelson K.E."/>
        </authorList>
    </citation>
    <scope>NUCLEOTIDE SEQUENCE [LARGE SCALE GENOMIC DNA]</scope>
    <source>
        <strain evidence="6 7">ACS-065-V-Col13</strain>
    </source>
</reference>
<dbReference type="GO" id="GO:0004725">
    <property type="term" value="F:protein tyrosine phosphatase activity"/>
    <property type="evidence" value="ECO:0007669"/>
    <property type="project" value="UniProtKB-EC"/>
</dbReference>
<dbReference type="PANTHER" id="PTHR39181">
    <property type="entry name" value="TYROSINE-PROTEIN PHOSPHATASE YWQE"/>
    <property type="match status" value="1"/>
</dbReference>
<comment type="similarity">
    <text evidence="1">Belongs to the metallo-dependent hydrolases superfamily. CpsB/CapC family.</text>
</comment>
<dbReference type="InterPro" id="IPR016667">
    <property type="entry name" value="Caps_polysacc_synth_CpsB/CapC"/>
</dbReference>
<dbReference type="PANTHER" id="PTHR39181:SF1">
    <property type="entry name" value="TYROSINE-PROTEIN PHOSPHATASE YWQE"/>
    <property type="match status" value="1"/>
</dbReference>
<dbReference type="Proteomes" id="UP000005286">
    <property type="component" value="Unassembled WGS sequence"/>
</dbReference>
<dbReference type="AlphaFoldDB" id="F0GT80"/>
<evidence type="ECO:0000256" key="3">
    <source>
        <dbReference type="ARBA" id="ARBA00022801"/>
    </source>
</evidence>
<comment type="caution">
    <text evidence="6">The sequence shown here is derived from an EMBL/GenBank/DDBJ whole genome shotgun (WGS) entry which is preliminary data.</text>
</comment>
<keyword evidence="3 6" id="KW-0378">Hydrolase</keyword>
<keyword evidence="7" id="KW-1185">Reference proteome</keyword>
<dbReference type="Gene3D" id="3.20.20.140">
    <property type="entry name" value="Metal-dependent hydrolases"/>
    <property type="match status" value="1"/>
</dbReference>
<dbReference type="EMBL" id="AEXM01000001">
    <property type="protein sequence ID" value="EGC82948.1"/>
    <property type="molecule type" value="Genomic_DNA"/>
</dbReference>
<dbReference type="EC" id="3.1.3.48" evidence="2"/>
<evidence type="ECO:0000256" key="2">
    <source>
        <dbReference type="ARBA" id="ARBA00013064"/>
    </source>
</evidence>
<comment type="catalytic activity">
    <reaction evidence="5">
        <text>O-phospho-L-tyrosyl-[protein] + H2O = L-tyrosyl-[protein] + phosphate</text>
        <dbReference type="Rhea" id="RHEA:10684"/>
        <dbReference type="Rhea" id="RHEA-COMP:10136"/>
        <dbReference type="Rhea" id="RHEA-COMP:20101"/>
        <dbReference type="ChEBI" id="CHEBI:15377"/>
        <dbReference type="ChEBI" id="CHEBI:43474"/>
        <dbReference type="ChEBI" id="CHEBI:46858"/>
        <dbReference type="ChEBI" id="CHEBI:61978"/>
        <dbReference type="EC" id="3.1.3.48"/>
    </reaction>
</comment>
<sequence length="258" mass="30267">MIDIHNHIIYGVDDGSRSIDESLEMVNLYKKAGFSEIIATSHYDKSRYITHPDDIIKKADILNNRFEKEGIDFKIYPGQEIQVEVDTLKKIKNGEVLSLNNSRYVLCELSFASKPSFLKDLIYQMQLEGYVPIIAHAERYPYVSENINWLLDFIKMGALIQVNYSSIKSHHDTIKELLERNMVHIIATDAHQSKWRSPYIVECKDEIIDIIGEDKFDKLSRTNPSLVIEDKYIDSEYGNIIKERKKEKRSFLRFWRKK</sequence>
<dbReference type="SUPFAM" id="SSF89550">
    <property type="entry name" value="PHP domain-like"/>
    <property type="match status" value="1"/>
</dbReference>
<keyword evidence="4" id="KW-0904">Protein phosphatase</keyword>
<evidence type="ECO:0000256" key="5">
    <source>
        <dbReference type="ARBA" id="ARBA00051722"/>
    </source>
</evidence>
<dbReference type="InterPro" id="IPR016195">
    <property type="entry name" value="Pol/histidinol_Pase-like"/>
</dbReference>
<proteinExistence type="inferred from homology"/>
<evidence type="ECO:0000313" key="7">
    <source>
        <dbReference type="Proteomes" id="UP000005286"/>
    </source>
</evidence>
<dbReference type="eggNOG" id="COG4464">
    <property type="taxonomic scope" value="Bacteria"/>
</dbReference>
<evidence type="ECO:0000256" key="4">
    <source>
        <dbReference type="ARBA" id="ARBA00022912"/>
    </source>
</evidence>
<evidence type="ECO:0000313" key="6">
    <source>
        <dbReference type="EMBL" id="EGC82948.1"/>
    </source>
</evidence>
<dbReference type="PIRSF" id="PIRSF016557">
    <property type="entry name" value="Caps_synth_CpsB"/>
    <property type="match status" value="1"/>
</dbReference>
<dbReference type="RefSeq" id="WP_004833794.1">
    <property type="nucleotide sequence ID" value="NZ_AEXM01000001.1"/>
</dbReference>
<organism evidence="6 7">
    <name type="scientific">Anaerococcus prevotii ACS-065-V-Col13</name>
    <dbReference type="NCBI Taxonomy" id="879305"/>
    <lineage>
        <taxon>Bacteria</taxon>
        <taxon>Bacillati</taxon>
        <taxon>Bacillota</taxon>
        <taxon>Tissierellia</taxon>
        <taxon>Tissierellales</taxon>
        <taxon>Peptoniphilaceae</taxon>
        <taxon>Anaerococcus</taxon>
    </lineage>
</organism>
<dbReference type="GO" id="GO:0030145">
    <property type="term" value="F:manganese ion binding"/>
    <property type="evidence" value="ECO:0007669"/>
    <property type="project" value="InterPro"/>
</dbReference>
<dbReference type="PATRIC" id="fig|879305.3.peg.12"/>
<protein>
    <recommendedName>
        <fullName evidence="2">protein-tyrosine-phosphatase</fullName>
        <ecNumber evidence="2">3.1.3.48</ecNumber>
    </recommendedName>
</protein>
<accession>F0GT80</accession>